<dbReference type="AlphaFoldDB" id="A0A183SH96"/>
<dbReference type="EMBL" id="UYSU01032584">
    <property type="protein sequence ID" value="VDL89979.1"/>
    <property type="molecule type" value="Genomic_DNA"/>
</dbReference>
<keyword evidence="2" id="KW-1185">Reference proteome</keyword>
<dbReference type="Proteomes" id="UP000275846">
    <property type="component" value="Unassembled WGS sequence"/>
</dbReference>
<reference evidence="3" key="1">
    <citation type="submission" date="2016-06" db="UniProtKB">
        <authorList>
            <consortium name="WormBaseParasite"/>
        </authorList>
    </citation>
    <scope>IDENTIFICATION</scope>
</reference>
<organism evidence="3">
    <name type="scientific">Schistocephalus solidus</name>
    <name type="common">Tapeworm</name>
    <dbReference type="NCBI Taxonomy" id="70667"/>
    <lineage>
        <taxon>Eukaryota</taxon>
        <taxon>Metazoa</taxon>
        <taxon>Spiralia</taxon>
        <taxon>Lophotrochozoa</taxon>
        <taxon>Platyhelminthes</taxon>
        <taxon>Cestoda</taxon>
        <taxon>Eucestoda</taxon>
        <taxon>Diphyllobothriidea</taxon>
        <taxon>Diphyllobothriidae</taxon>
        <taxon>Schistocephalus</taxon>
    </lineage>
</organism>
<accession>A0A183SH96</accession>
<evidence type="ECO:0000313" key="2">
    <source>
        <dbReference type="Proteomes" id="UP000275846"/>
    </source>
</evidence>
<dbReference type="OrthoDB" id="120976at2759"/>
<protein>
    <submittedName>
        <fullName evidence="3">Recep_L_domain domain-containing protein</fullName>
    </submittedName>
</protein>
<evidence type="ECO:0000313" key="3">
    <source>
        <dbReference type="WBParaSite" id="SSLN_0000370101-mRNA-1"/>
    </source>
</evidence>
<name>A0A183SH96_SCHSO</name>
<gene>
    <name evidence="1" type="ORF">SSLN_LOCUS3594</name>
</gene>
<dbReference type="WBParaSite" id="SSLN_0000370101-mRNA-1">
    <property type="protein sequence ID" value="SSLN_0000370101-mRNA-1"/>
    <property type="gene ID" value="SSLN_0000370101"/>
</dbReference>
<proteinExistence type="predicted"/>
<sequence length="142" mass="16152">MERIIAYSKTLMDVNIFGNEIGDLAARQLLEGLLLRMDAKLPKIGLKVSHQIHQDTFDAINQLAPGPKIKKKKRTQFSEVTFGGCSTGNDPRHDVTNAAVLKMEETYVGIPYLEWNSMLTHRDKFVELMENDRQMTYGRPAE</sequence>
<reference evidence="1 2" key="2">
    <citation type="submission" date="2018-11" db="EMBL/GenBank/DDBJ databases">
        <authorList>
            <consortium name="Pathogen Informatics"/>
        </authorList>
    </citation>
    <scope>NUCLEOTIDE SEQUENCE [LARGE SCALE GENOMIC DNA]</scope>
    <source>
        <strain evidence="1 2">NST_G2</strain>
    </source>
</reference>
<evidence type="ECO:0000313" key="1">
    <source>
        <dbReference type="EMBL" id="VDL89979.1"/>
    </source>
</evidence>
<dbReference type="STRING" id="70667.A0A183SH96"/>